<organism evidence="3 4">
    <name type="scientific">Suillus discolor</name>
    <dbReference type="NCBI Taxonomy" id="1912936"/>
    <lineage>
        <taxon>Eukaryota</taxon>
        <taxon>Fungi</taxon>
        <taxon>Dikarya</taxon>
        <taxon>Basidiomycota</taxon>
        <taxon>Agaricomycotina</taxon>
        <taxon>Agaricomycetes</taxon>
        <taxon>Agaricomycetidae</taxon>
        <taxon>Boletales</taxon>
        <taxon>Suillineae</taxon>
        <taxon>Suillaceae</taxon>
        <taxon>Suillus</taxon>
    </lineage>
</organism>
<feature type="compositionally biased region" description="Basic and acidic residues" evidence="1">
    <location>
        <begin position="47"/>
        <end position="62"/>
    </location>
</feature>
<reference evidence="3" key="1">
    <citation type="journal article" date="2020" name="New Phytol.">
        <title>Comparative genomics reveals dynamic genome evolution in host specialist ectomycorrhizal fungi.</title>
        <authorList>
            <person name="Lofgren L.A."/>
            <person name="Nguyen N.H."/>
            <person name="Vilgalys R."/>
            <person name="Ruytinx J."/>
            <person name="Liao H.L."/>
            <person name="Branco S."/>
            <person name="Kuo A."/>
            <person name="LaButti K."/>
            <person name="Lipzen A."/>
            <person name="Andreopoulos W."/>
            <person name="Pangilinan J."/>
            <person name="Riley R."/>
            <person name="Hundley H."/>
            <person name="Na H."/>
            <person name="Barry K."/>
            <person name="Grigoriev I.V."/>
            <person name="Stajich J.E."/>
            <person name="Kennedy P.G."/>
        </authorList>
    </citation>
    <scope>NUCLEOTIDE SEQUENCE</scope>
    <source>
        <strain evidence="3">FC423</strain>
    </source>
</reference>
<feature type="compositionally biased region" description="Polar residues" evidence="1">
    <location>
        <begin position="24"/>
        <end position="46"/>
    </location>
</feature>
<dbReference type="Pfam" id="PF20149">
    <property type="entry name" value="DUF6532"/>
    <property type="match status" value="1"/>
</dbReference>
<dbReference type="AlphaFoldDB" id="A0A9P7EWY7"/>
<accession>A0A9P7EWY7</accession>
<feature type="region of interest" description="Disordered" evidence="1">
    <location>
        <begin position="16"/>
        <end position="184"/>
    </location>
</feature>
<feature type="domain" description="DUF6532" evidence="2">
    <location>
        <begin position="264"/>
        <end position="468"/>
    </location>
</feature>
<protein>
    <recommendedName>
        <fullName evidence="2">DUF6532 domain-containing protein</fullName>
    </recommendedName>
</protein>
<feature type="compositionally biased region" description="Low complexity" evidence="1">
    <location>
        <begin position="66"/>
        <end position="77"/>
    </location>
</feature>
<dbReference type="EMBL" id="JABBWM010000088">
    <property type="protein sequence ID" value="KAG2092809.1"/>
    <property type="molecule type" value="Genomic_DNA"/>
</dbReference>
<evidence type="ECO:0000313" key="3">
    <source>
        <dbReference type="EMBL" id="KAG2092809.1"/>
    </source>
</evidence>
<name>A0A9P7EWY7_9AGAM</name>
<evidence type="ECO:0000256" key="1">
    <source>
        <dbReference type="SAM" id="MobiDB-lite"/>
    </source>
</evidence>
<gene>
    <name evidence="3" type="ORF">F5147DRAFT_779552</name>
</gene>
<feature type="region of interest" description="Disordered" evidence="1">
    <location>
        <begin position="215"/>
        <end position="246"/>
    </location>
</feature>
<sequence>MEPNINASNNAIVANARRLHALSTPDTSQSQTPVGTSNLSQSQARVSETHHPITAPRTKDPVPSKTTSTTATLSNTNFYDNLDPALQLSAPPNPDSEESSTSKDGDSSSSDEGGEDEQIGWGEVRFSREELPSQSQVATVLPTDFEFQHSRDEDDQVAERVLAVDGDLSESSAATDQESAPQPDNVLRAHHERNGYPRLPDPALLELLRSAEVDVPNPKAKPKAKRNRKLKLKLNAENASDDKGPKASQLGWYSSCWKSFLEDAKEECRTQQALENPFPSLVVDMPVSITECLSASLVQWLKTGHQVDAGVWPEHKPDMLYDDLATWHSELKKIVIAIAPSAYGLVPPADIPIQERAAWVEAAAADLLDDGKFLRYGLDNLGKTRNFAHPAFLEAIILFMYTGTYRIASRRPDIFRKQVPLKCLALICTAFHCILQGLAKHGNGKLYPKFTAKEYETVYMAMLGLLENVKNNPYHGPKLMHQLREWAQVRWVEASKHDGINTSKHHNLRVQLD</sequence>
<feature type="compositionally biased region" description="Basic residues" evidence="1">
    <location>
        <begin position="220"/>
        <end position="232"/>
    </location>
</feature>
<proteinExistence type="predicted"/>
<dbReference type="OrthoDB" id="2690126at2759"/>
<comment type="caution">
    <text evidence="3">The sequence shown here is derived from an EMBL/GenBank/DDBJ whole genome shotgun (WGS) entry which is preliminary data.</text>
</comment>
<feature type="compositionally biased region" description="Polar residues" evidence="1">
    <location>
        <begin position="169"/>
        <end position="182"/>
    </location>
</feature>
<dbReference type="GeneID" id="64704571"/>
<keyword evidence="4" id="KW-1185">Reference proteome</keyword>
<dbReference type="Proteomes" id="UP000823399">
    <property type="component" value="Unassembled WGS sequence"/>
</dbReference>
<dbReference type="InterPro" id="IPR045341">
    <property type="entry name" value="DUF6532"/>
</dbReference>
<evidence type="ECO:0000259" key="2">
    <source>
        <dbReference type="Pfam" id="PF20149"/>
    </source>
</evidence>
<dbReference type="RefSeq" id="XP_041286984.1">
    <property type="nucleotide sequence ID" value="XM_041442312.1"/>
</dbReference>
<evidence type="ECO:0000313" key="4">
    <source>
        <dbReference type="Proteomes" id="UP000823399"/>
    </source>
</evidence>